<keyword evidence="6" id="KW-1185">Reference proteome</keyword>
<reference evidence="5" key="1">
    <citation type="submission" date="2021-04" db="EMBL/GenBank/DDBJ databases">
        <authorList>
            <person name="Chebbi M.A.C M."/>
        </authorList>
    </citation>
    <scope>NUCLEOTIDE SEQUENCE</scope>
</reference>
<name>A0A8J2HFD3_COTCN</name>
<dbReference type="Proteomes" id="UP000786811">
    <property type="component" value="Unassembled WGS sequence"/>
</dbReference>
<dbReference type="Gene3D" id="2.20.25.240">
    <property type="match status" value="1"/>
</dbReference>
<protein>
    <recommendedName>
        <fullName evidence="4">FLYWCH-type domain-containing protein</fullName>
    </recommendedName>
</protein>
<dbReference type="GO" id="GO:0008270">
    <property type="term" value="F:zinc ion binding"/>
    <property type="evidence" value="ECO:0007669"/>
    <property type="project" value="UniProtKB-KW"/>
</dbReference>
<gene>
    <name evidence="5" type="ORF">HICCMSTLAB_LOCUS6570</name>
</gene>
<evidence type="ECO:0000256" key="3">
    <source>
        <dbReference type="ARBA" id="ARBA00022833"/>
    </source>
</evidence>
<keyword evidence="1" id="KW-0479">Metal-binding</keyword>
<proteinExistence type="predicted"/>
<evidence type="ECO:0000313" key="6">
    <source>
        <dbReference type="Proteomes" id="UP000786811"/>
    </source>
</evidence>
<keyword evidence="3" id="KW-0862">Zinc</keyword>
<dbReference type="EMBL" id="CAJNRD030001120">
    <property type="protein sequence ID" value="CAG5093074.1"/>
    <property type="molecule type" value="Genomic_DNA"/>
</dbReference>
<evidence type="ECO:0000259" key="4">
    <source>
        <dbReference type="Pfam" id="PF04500"/>
    </source>
</evidence>
<keyword evidence="2" id="KW-0863">Zinc-finger</keyword>
<comment type="caution">
    <text evidence="5">The sequence shown here is derived from an EMBL/GenBank/DDBJ whole genome shotgun (WGS) entry which is preliminary data.</text>
</comment>
<dbReference type="InterPro" id="IPR007588">
    <property type="entry name" value="Znf_FLYWCH"/>
</dbReference>
<evidence type="ECO:0000256" key="1">
    <source>
        <dbReference type="ARBA" id="ARBA00022723"/>
    </source>
</evidence>
<dbReference type="OrthoDB" id="7692171at2759"/>
<evidence type="ECO:0000313" key="5">
    <source>
        <dbReference type="EMBL" id="CAG5093074.1"/>
    </source>
</evidence>
<accession>A0A8J2HFD3</accession>
<dbReference type="Pfam" id="PF04500">
    <property type="entry name" value="FLYWCH"/>
    <property type="match status" value="1"/>
</dbReference>
<feature type="domain" description="FLYWCH-type" evidence="4">
    <location>
        <begin position="8"/>
        <end position="64"/>
    </location>
</feature>
<organism evidence="5 6">
    <name type="scientific">Cotesia congregata</name>
    <name type="common">Parasitoid wasp</name>
    <name type="synonym">Apanteles congregatus</name>
    <dbReference type="NCBI Taxonomy" id="51543"/>
    <lineage>
        <taxon>Eukaryota</taxon>
        <taxon>Metazoa</taxon>
        <taxon>Ecdysozoa</taxon>
        <taxon>Arthropoda</taxon>
        <taxon>Hexapoda</taxon>
        <taxon>Insecta</taxon>
        <taxon>Pterygota</taxon>
        <taxon>Neoptera</taxon>
        <taxon>Endopterygota</taxon>
        <taxon>Hymenoptera</taxon>
        <taxon>Apocrita</taxon>
        <taxon>Ichneumonoidea</taxon>
        <taxon>Braconidae</taxon>
        <taxon>Microgastrinae</taxon>
        <taxon>Cotesia</taxon>
    </lineage>
</organism>
<dbReference type="AlphaFoldDB" id="A0A8J2HFD3"/>
<sequence length="449" mass="52607">MFQFGRNKNKTAPTFYNGYCYSQVGVSDNNIYLECHEKSRQRCSARGVKNSESPVVSLTKDHNHGQNYDTEVIYNFKYQLYHSVTSSTRDLRLIYNEISIRHSRASALVPYISITRTMQGWRRSNCPPVPTTMEEYVRLLNSPRWRSCFISNSSNISAVNINGTDGSVVTIFIDATLLQNFIRVNLYVDATYKVCPRKPYKKIYQFFTIMASFDDAVLPVAWSFMSRNKVYPQVAPHLQVLSVTTDFELGLRTLLPSHQIIPAFKWLLTVYSAFQPAFHQFLQYFQSYWLETVKPENFSVFGCLEKTNNYVESNNRRLNVEFGIHPCIWDFTKKLMELYERSKIELESMMMGLPIRRQSRLNYLIKEAVLIRAWDLYNNNVLDFKHFLECTNKFLTIFENDQGLLSVDEVDTFINFKIQMYIAINEKLYIAIDEIENNVPEHIIFIHDN</sequence>
<evidence type="ECO:0000256" key="2">
    <source>
        <dbReference type="ARBA" id="ARBA00022771"/>
    </source>
</evidence>